<gene>
    <name evidence="2" type="ORF">DFR69_106185</name>
</gene>
<feature type="compositionally biased region" description="Gly residues" evidence="1">
    <location>
        <begin position="134"/>
        <end position="151"/>
    </location>
</feature>
<organism evidence="2 3">
    <name type="scientific">Nocardia neocaledoniensis</name>
    <dbReference type="NCBI Taxonomy" id="236511"/>
    <lineage>
        <taxon>Bacteria</taxon>
        <taxon>Bacillati</taxon>
        <taxon>Actinomycetota</taxon>
        <taxon>Actinomycetes</taxon>
        <taxon>Mycobacteriales</taxon>
        <taxon>Nocardiaceae</taxon>
        <taxon>Nocardia</taxon>
    </lineage>
</organism>
<name>A0A317NI93_9NOCA</name>
<dbReference type="EMBL" id="QGTL01000006">
    <property type="protein sequence ID" value="PWV74374.1"/>
    <property type="molecule type" value="Genomic_DNA"/>
</dbReference>
<protein>
    <submittedName>
        <fullName evidence="2">Uncharacterized protein</fullName>
    </submittedName>
</protein>
<proteinExistence type="predicted"/>
<dbReference type="AlphaFoldDB" id="A0A317NI93"/>
<accession>A0A317NI93</accession>
<reference evidence="2 3" key="1">
    <citation type="submission" date="2018-05" db="EMBL/GenBank/DDBJ databases">
        <title>Genomic Encyclopedia of Type Strains, Phase IV (KMG-IV): sequencing the most valuable type-strain genomes for metagenomic binning, comparative biology and taxonomic classification.</title>
        <authorList>
            <person name="Goeker M."/>
        </authorList>
    </citation>
    <scope>NUCLEOTIDE SEQUENCE [LARGE SCALE GENOMIC DNA]</scope>
    <source>
        <strain evidence="2 3">DSM 44717</strain>
    </source>
</reference>
<evidence type="ECO:0000313" key="2">
    <source>
        <dbReference type="EMBL" id="PWV74374.1"/>
    </source>
</evidence>
<feature type="region of interest" description="Disordered" evidence="1">
    <location>
        <begin position="126"/>
        <end position="177"/>
    </location>
</feature>
<feature type="region of interest" description="Disordered" evidence="1">
    <location>
        <begin position="1"/>
        <end position="21"/>
    </location>
</feature>
<evidence type="ECO:0000256" key="1">
    <source>
        <dbReference type="SAM" id="MobiDB-lite"/>
    </source>
</evidence>
<keyword evidence="3" id="KW-1185">Reference proteome</keyword>
<sequence length="177" mass="18989">MPAGKQRRSKRDPESTRRLDEVQKLMKARREAARRRETAAMDAVQTYLHAAGAIRQRTGIHEQRVGELRKRIEQFEREYDAEVTRWRGQQAGAVTALRELGETDASIGALLELTSKQLRQLTALARAAEKSAAGPGGQDDPGEVPGGGGLVPGSDVEVGSAGPQGALNIDAPGQSLA</sequence>
<feature type="compositionally biased region" description="Basic and acidic residues" evidence="1">
    <location>
        <begin position="11"/>
        <end position="21"/>
    </location>
</feature>
<dbReference type="Proteomes" id="UP000246410">
    <property type="component" value="Unassembled WGS sequence"/>
</dbReference>
<evidence type="ECO:0000313" key="3">
    <source>
        <dbReference type="Proteomes" id="UP000246410"/>
    </source>
</evidence>
<feature type="compositionally biased region" description="Basic residues" evidence="1">
    <location>
        <begin position="1"/>
        <end position="10"/>
    </location>
</feature>
<comment type="caution">
    <text evidence="2">The sequence shown here is derived from an EMBL/GenBank/DDBJ whole genome shotgun (WGS) entry which is preliminary data.</text>
</comment>